<evidence type="ECO:0000313" key="1">
    <source>
        <dbReference type="EMBL" id="OHA65037.1"/>
    </source>
</evidence>
<protein>
    <submittedName>
        <fullName evidence="1">Uncharacterized protein</fullName>
    </submittedName>
</protein>
<proteinExistence type="predicted"/>
<comment type="caution">
    <text evidence="1">The sequence shown here is derived from an EMBL/GenBank/DDBJ whole genome shotgun (WGS) entry which is preliminary data.</text>
</comment>
<dbReference type="AlphaFoldDB" id="A0A1G2QX83"/>
<reference evidence="1 2" key="1">
    <citation type="journal article" date="2016" name="Nat. Commun.">
        <title>Thousands of microbial genomes shed light on interconnected biogeochemical processes in an aquifer system.</title>
        <authorList>
            <person name="Anantharaman K."/>
            <person name="Brown C.T."/>
            <person name="Hug L.A."/>
            <person name="Sharon I."/>
            <person name="Castelle C.J."/>
            <person name="Probst A.J."/>
            <person name="Thomas B.C."/>
            <person name="Singh A."/>
            <person name="Wilkins M.J."/>
            <person name="Karaoz U."/>
            <person name="Brodie E.L."/>
            <person name="Williams K.H."/>
            <person name="Hubbard S.S."/>
            <person name="Banfield J.F."/>
        </authorList>
    </citation>
    <scope>NUCLEOTIDE SEQUENCE [LARGE SCALE GENOMIC DNA]</scope>
</reference>
<evidence type="ECO:0000313" key="2">
    <source>
        <dbReference type="Proteomes" id="UP000178065"/>
    </source>
</evidence>
<sequence length="225" mass="22416">MKQKNITALAFSAGVLTAAVLLIGQVVGASSTISTNISTDGTLSVTGIVNASSTLQATGDITTYGGGTFGNSATADQYVFVGTLQASSTALFGGQANFYDSIGVGTATPATTVGIVGTTTMTRGLVVGGATTGTPISAVMMGTCTYNPGAAIVASTTLSTNCTGATGVRNGDRVFVTPRSLANYLTLTSASSTATDDVVQVSVYNMGYGGPITPASATWSWMAIR</sequence>
<dbReference type="Proteomes" id="UP000178065">
    <property type="component" value="Unassembled WGS sequence"/>
</dbReference>
<accession>A0A1G2QX83</accession>
<dbReference type="EMBL" id="MHTT01000023">
    <property type="protein sequence ID" value="OHA65037.1"/>
    <property type="molecule type" value="Genomic_DNA"/>
</dbReference>
<gene>
    <name evidence="1" type="ORF">A2672_00875</name>
</gene>
<organism evidence="1 2">
    <name type="scientific">Candidatus Wildermuthbacteria bacterium RIFCSPHIGHO2_01_FULL_49_22b</name>
    <dbReference type="NCBI Taxonomy" id="1802448"/>
    <lineage>
        <taxon>Bacteria</taxon>
        <taxon>Candidatus Wildermuthiibacteriota</taxon>
    </lineage>
</organism>
<name>A0A1G2QX83_9BACT</name>